<dbReference type="GO" id="GO:0008374">
    <property type="term" value="F:O-acyltransferase activity"/>
    <property type="evidence" value="ECO:0007669"/>
    <property type="project" value="InterPro"/>
</dbReference>
<name>A0A6G1GUX2_9PEZI</name>
<feature type="transmembrane region" description="Helical" evidence="8">
    <location>
        <begin position="15"/>
        <end position="38"/>
    </location>
</feature>
<protein>
    <recommendedName>
        <fullName evidence="9">Wax synthase domain-containing protein</fullName>
    </recommendedName>
</protein>
<evidence type="ECO:0000256" key="8">
    <source>
        <dbReference type="SAM" id="Phobius"/>
    </source>
</evidence>
<dbReference type="InterPro" id="IPR032805">
    <property type="entry name" value="Wax_synthase_dom"/>
</dbReference>
<dbReference type="EMBL" id="ML977166">
    <property type="protein sequence ID" value="KAF1984761.1"/>
    <property type="molecule type" value="Genomic_DNA"/>
</dbReference>
<proteinExistence type="inferred from homology"/>
<comment type="pathway">
    <text evidence="2">Secondary metabolite biosynthesis.</text>
</comment>
<keyword evidence="4" id="KW-0808">Transferase</keyword>
<dbReference type="GO" id="GO:0006629">
    <property type="term" value="P:lipid metabolic process"/>
    <property type="evidence" value="ECO:0007669"/>
    <property type="project" value="InterPro"/>
</dbReference>
<keyword evidence="7 8" id="KW-0472">Membrane</keyword>
<comment type="similarity">
    <text evidence="3">Belongs to the wax synthase family.</text>
</comment>
<comment type="subcellular location">
    <subcellularLocation>
        <location evidence="1">Membrane</location>
        <topology evidence="1">Multi-pass membrane protein</topology>
    </subcellularLocation>
</comment>
<dbReference type="GO" id="GO:0016020">
    <property type="term" value="C:membrane"/>
    <property type="evidence" value="ECO:0007669"/>
    <property type="project" value="UniProtKB-SubCell"/>
</dbReference>
<reference evidence="10" key="1">
    <citation type="journal article" date="2020" name="Stud. Mycol.">
        <title>101 Dothideomycetes genomes: a test case for predicting lifestyles and emergence of pathogens.</title>
        <authorList>
            <person name="Haridas S."/>
            <person name="Albert R."/>
            <person name="Binder M."/>
            <person name="Bloem J."/>
            <person name="Labutti K."/>
            <person name="Salamov A."/>
            <person name="Andreopoulos B."/>
            <person name="Baker S."/>
            <person name="Barry K."/>
            <person name="Bills G."/>
            <person name="Bluhm B."/>
            <person name="Cannon C."/>
            <person name="Castanera R."/>
            <person name="Culley D."/>
            <person name="Daum C."/>
            <person name="Ezra D."/>
            <person name="Gonzalez J."/>
            <person name="Henrissat B."/>
            <person name="Kuo A."/>
            <person name="Liang C."/>
            <person name="Lipzen A."/>
            <person name="Lutzoni F."/>
            <person name="Magnuson J."/>
            <person name="Mondo S."/>
            <person name="Nolan M."/>
            <person name="Ohm R."/>
            <person name="Pangilinan J."/>
            <person name="Park H.-J."/>
            <person name="Ramirez L."/>
            <person name="Alfaro M."/>
            <person name="Sun H."/>
            <person name="Tritt A."/>
            <person name="Yoshinaga Y."/>
            <person name="Zwiers L.-H."/>
            <person name="Turgeon B."/>
            <person name="Goodwin S."/>
            <person name="Spatafora J."/>
            <person name="Crous P."/>
            <person name="Grigoriev I."/>
        </authorList>
    </citation>
    <scope>NUCLEOTIDE SEQUENCE</scope>
    <source>
        <strain evidence="10">CBS 113979</strain>
    </source>
</reference>
<evidence type="ECO:0000313" key="10">
    <source>
        <dbReference type="EMBL" id="KAF1984761.1"/>
    </source>
</evidence>
<evidence type="ECO:0000313" key="11">
    <source>
        <dbReference type="Proteomes" id="UP000800041"/>
    </source>
</evidence>
<evidence type="ECO:0000256" key="2">
    <source>
        <dbReference type="ARBA" id="ARBA00005179"/>
    </source>
</evidence>
<dbReference type="PANTHER" id="PTHR31595:SF57">
    <property type="entry name" value="OS04G0481900 PROTEIN"/>
    <property type="match status" value="1"/>
</dbReference>
<gene>
    <name evidence="10" type="ORF">K402DRAFT_335851</name>
</gene>
<evidence type="ECO:0000256" key="4">
    <source>
        <dbReference type="ARBA" id="ARBA00022679"/>
    </source>
</evidence>
<evidence type="ECO:0000256" key="5">
    <source>
        <dbReference type="ARBA" id="ARBA00022692"/>
    </source>
</evidence>
<sequence length="404" mass="45742">MESIIDDRPALPATFIPSICALIITATALPPGLLRVFATLPMAIYLTMLPLRSNVEAPFAARCSLNFAVWVLVHHYVDRVILSNPDKERWHRKINGKKDPKAPVPKTFTSRLWWALTMMGAQRGVGWSHEVKNVEEGVPAGYPRWKFVLRHLARAAWFTVVRDLYKIYTANTPYGSWGGSGKVPGSFLDSEPFLSQVFLVWIHVFMVYASSCADVSLIYAAGVAVGVFKPEECRPLFGDLRTMTSIRRTWSVTWHQLFRRINTFPSTYLVKTLLQLRPGTFLSRYSQLFLGFAVSGFMHAMAAIYTAGYECGEMRFFLSQALAIMVEDHVIEFGKYLGLGTGKGRWERRIWAVVGWVWTVAWFSWSLRDWIGRNVAEGSWEHGQVKDFGVGVEAFLMDRGLVGV</sequence>
<keyword evidence="11" id="KW-1185">Reference proteome</keyword>
<dbReference type="Proteomes" id="UP000800041">
    <property type="component" value="Unassembled WGS sequence"/>
</dbReference>
<dbReference type="Pfam" id="PF13813">
    <property type="entry name" value="MBOAT_2"/>
    <property type="match status" value="1"/>
</dbReference>
<accession>A0A6G1GUX2</accession>
<evidence type="ECO:0000256" key="1">
    <source>
        <dbReference type="ARBA" id="ARBA00004141"/>
    </source>
</evidence>
<dbReference type="OrthoDB" id="1077582at2759"/>
<dbReference type="AlphaFoldDB" id="A0A6G1GUX2"/>
<evidence type="ECO:0000259" key="9">
    <source>
        <dbReference type="Pfam" id="PF13813"/>
    </source>
</evidence>
<dbReference type="PANTHER" id="PTHR31595">
    <property type="entry name" value="LONG-CHAIN-ALCOHOL O-FATTY-ACYLTRANSFERASE 3-RELATED"/>
    <property type="match status" value="1"/>
</dbReference>
<organism evidence="10 11">
    <name type="scientific">Aulographum hederae CBS 113979</name>
    <dbReference type="NCBI Taxonomy" id="1176131"/>
    <lineage>
        <taxon>Eukaryota</taxon>
        <taxon>Fungi</taxon>
        <taxon>Dikarya</taxon>
        <taxon>Ascomycota</taxon>
        <taxon>Pezizomycotina</taxon>
        <taxon>Dothideomycetes</taxon>
        <taxon>Pleosporomycetidae</taxon>
        <taxon>Aulographales</taxon>
        <taxon>Aulographaceae</taxon>
    </lineage>
</organism>
<evidence type="ECO:0000256" key="3">
    <source>
        <dbReference type="ARBA" id="ARBA00007282"/>
    </source>
</evidence>
<evidence type="ECO:0000256" key="7">
    <source>
        <dbReference type="ARBA" id="ARBA00023136"/>
    </source>
</evidence>
<keyword evidence="6 8" id="KW-1133">Transmembrane helix</keyword>
<evidence type="ECO:0000256" key="6">
    <source>
        <dbReference type="ARBA" id="ARBA00022989"/>
    </source>
</evidence>
<feature type="domain" description="Wax synthase" evidence="9">
    <location>
        <begin position="233"/>
        <end position="318"/>
    </location>
</feature>
<keyword evidence="5 8" id="KW-0812">Transmembrane</keyword>
<dbReference type="InterPro" id="IPR044851">
    <property type="entry name" value="Wax_synthase"/>
</dbReference>
<feature type="transmembrane region" description="Helical" evidence="8">
    <location>
        <begin position="288"/>
        <end position="308"/>
    </location>
</feature>